<protein>
    <submittedName>
        <fullName evidence="3">Beta-propeller fold lactonase family protein</fullName>
    </submittedName>
</protein>
<dbReference type="InterPro" id="IPR015943">
    <property type="entry name" value="WD40/YVTN_repeat-like_dom_sf"/>
</dbReference>
<reference evidence="3 4" key="1">
    <citation type="submission" date="2019-11" db="EMBL/GenBank/DDBJ databases">
        <title>Draft genome of Amycolatopsis RM579.</title>
        <authorList>
            <person name="Duangmal K."/>
            <person name="Mingma R."/>
        </authorList>
    </citation>
    <scope>NUCLEOTIDE SEQUENCE [LARGE SCALE GENOMIC DNA]</scope>
    <source>
        <strain evidence="3 4">RM579</strain>
    </source>
</reference>
<dbReference type="Proteomes" id="UP000440096">
    <property type="component" value="Unassembled WGS sequence"/>
</dbReference>
<organism evidence="3 4">
    <name type="scientific">Amycolatopsis pithecellobii</name>
    <dbReference type="NCBI Taxonomy" id="664692"/>
    <lineage>
        <taxon>Bacteria</taxon>
        <taxon>Bacillati</taxon>
        <taxon>Actinomycetota</taxon>
        <taxon>Actinomycetes</taxon>
        <taxon>Pseudonocardiales</taxon>
        <taxon>Pseudonocardiaceae</taxon>
        <taxon>Amycolatopsis</taxon>
    </lineage>
</organism>
<accession>A0A6N7Z8I5</accession>
<comment type="caution">
    <text evidence="3">The sequence shown here is derived from an EMBL/GenBank/DDBJ whole genome shotgun (WGS) entry which is preliminary data.</text>
</comment>
<sequence length="423" mass="45385">MVDGCRSEFRGGATPINNRQEGSLSRRLPSGRIEVATVTLFDAYIGTFTAEFKASDGQPMGAASRGIERFEFDDDSGVLRFVDETAGLLSPSYLALIPDQSLIYAVERQLVASPSFRGNFRPKTWRFDPTTMHPGAITTFSISSDGSLSPACRISSAGESPSHVSVHPSGRRVYVANYWSGQIASFRVDSAGRAHAPDVVVRDPAPSHSDHWRQAETHVHQVYPLAPGHGVLVTDLGLDRLAAYETQPDGRMAEHPASAVTLPLGTGPMHVVAHPSGRVVYVIGELDSRVHIVASENGFPTCHRASISTAPEGYAGTNMPSEVLISQDSRHLYVINRGSNSVAGFLLDSAGGIVRALGHWPTHGQTPRAATWSPSGRHLLVANQTPGSLVVFARSEDGALHLVGDPVEAHTPSCILIRDRPSR</sequence>
<dbReference type="PANTHER" id="PTHR30344:SF1">
    <property type="entry name" value="6-PHOSPHOGLUCONOLACTONASE"/>
    <property type="match status" value="1"/>
</dbReference>
<feature type="region of interest" description="Disordered" evidence="2">
    <location>
        <begin position="1"/>
        <end position="24"/>
    </location>
</feature>
<dbReference type="InterPro" id="IPR019405">
    <property type="entry name" value="Lactonase_7-beta_prop"/>
</dbReference>
<evidence type="ECO:0000256" key="2">
    <source>
        <dbReference type="SAM" id="MobiDB-lite"/>
    </source>
</evidence>
<name>A0A6N7Z8I5_9PSEU</name>
<dbReference type="InterPro" id="IPR050282">
    <property type="entry name" value="Cycloisomerase_2"/>
</dbReference>
<evidence type="ECO:0000256" key="1">
    <source>
        <dbReference type="ARBA" id="ARBA00005564"/>
    </source>
</evidence>
<dbReference type="PANTHER" id="PTHR30344">
    <property type="entry name" value="6-PHOSPHOGLUCONOLACTONASE-RELATED"/>
    <property type="match status" value="1"/>
</dbReference>
<keyword evidence="4" id="KW-1185">Reference proteome</keyword>
<dbReference type="SUPFAM" id="SSF51004">
    <property type="entry name" value="C-terminal (heme d1) domain of cytochrome cd1-nitrite reductase"/>
    <property type="match status" value="1"/>
</dbReference>
<comment type="similarity">
    <text evidence="1">Belongs to the cycloisomerase 2 family.</text>
</comment>
<dbReference type="Pfam" id="PF10282">
    <property type="entry name" value="Lactonase"/>
    <property type="match status" value="1"/>
</dbReference>
<dbReference type="InterPro" id="IPR011048">
    <property type="entry name" value="Haem_d1_sf"/>
</dbReference>
<dbReference type="Gene3D" id="2.130.10.10">
    <property type="entry name" value="YVTN repeat-like/Quinoprotein amine dehydrogenase"/>
    <property type="match status" value="1"/>
</dbReference>
<proteinExistence type="inferred from homology"/>
<evidence type="ECO:0000313" key="3">
    <source>
        <dbReference type="EMBL" id="MTD58011.1"/>
    </source>
</evidence>
<dbReference type="AlphaFoldDB" id="A0A6N7Z8I5"/>
<evidence type="ECO:0000313" key="4">
    <source>
        <dbReference type="Proteomes" id="UP000440096"/>
    </source>
</evidence>
<gene>
    <name evidence="3" type="ORF">GKO32_29125</name>
</gene>
<dbReference type="GO" id="GO:0017057">
    <property type="term" value="F:6-phosphogluconolactonase activity"/>
    <property type="evidence" value="ECO:0007669"/>
    <property type="project" value="TreeGrafter"/>
</dbReference>
<dbReference type="EMBL" id="WMBA01000058">
    <property type="protein sequence ID" value="MTD58011.1"/>
    <property type="molecule type" value="Genomic_DNA"/>
</dbReference>